<keyword evidence="6" id="KW-1185">Reference proteome</keyword>
<feature type="compositionally biased region" description="Basic and acidic residues" evidence="1">
    <location>
        <begin position="48"/>
        <end position="84"/>
    </location>
</feature>
<feature type="region of interest" description="Disordered" evidence="1">
    <location>
        <begin position="27"/>
        <end position="84"/>
    </location>
</feature>
<keyword evidence="2" id="KW-0732">Signal</keyword>
<dbReference type="EMBL" id="CP143577">
    <property type="protein sequence ID" value="WVN22120.1"/>
    <property type="molecule type" value="Genomic_DNA"/>
</dbReference>
<protein>
    <submittedName>
        <fullName evidence="3">BspA family leucine-rich repeat surface protein</fullName>
    </submittedName>
</protein>
<evidence type="ECO:0000313" key="6">
    <source>
        <dbReference type="Proteomes" id="UP001432074"/>
    </source>
</evidence>
<dbReference type="RefSeq" id="WP_129694474.1">
    <property type="nucleotide sequence ID" value="NZ_CP143577.1"/>
</dbReference>
<accession>A0AA43QY53</accession>
<proteinExistence type="predicted"/>
<dbReference type="EMBL" id="JAPFAR010000016">
    <property type="protein sequence ID" value="MDI3349441.1"/>
    <property type="molecule type" value="Genomic_DNA"/>
</dbReference>
<evidence type="ECO:0000256" key="2">
    <source>
        <dbReference type="SAM" id="SignalP"/>
    </source>
</evidence>
<reference evidence="4" key="2">
    <citation type="submission" date="2024-01" db="EMBL/GenBank/DDBJ databases">
        <title>Complete genome sequence of Mycoplasma arginini type strain G 230.</title>
        <authorList>
            <person name="Spergser J."/>
        </authorList>
    </citation>
    <scope>NUCLEOTIDE SEQUENCE</scope>
    <source>
        <strain evidence="4">NCTC 10129</strain>
    </source>
</reference>
<sequence>MKKNKKLLVVLSGLASTLIPVSILSARCSNDSNSGSENGGKNGGENSDMPHEKIRSENDERKTQEEEADRKQKEEKEKKDMQDVETVKQIVKEHEDAFGSFHTQGDFIEQISVYAKDKGINNLSLASHNEKNKNLRLDKEGGKQNTIRLQMGSQIFDVKLGKVLDNEVMTKYYFEGEQDKIFNNYLNDKKVVERNWRNILKDSRKIIVTQLGYYKSGPNIALTLIPYYTTKVPKHLPLKITSLLASFYNLESKKIDNLEFWDTKNIITFESAFEYAKNFDQDLSKWKLKDNANVKNIFKGAKQMNKHLENISKSWNKEKLTI</sequence>
<reference evidence="3" key="1">
    <citation type="submission" date="2022-11" db="EMBL/GenBank/DDBJ databases">
        <title>Draft genome of Mycoplasma arginini isolated from fly.</title>
        <authorList>
            <person name="Severgnini M."/>
            <person name="Gioia G."/>
            <person name="Cremonesi P."/>
            <person name="Moroni P."/>
            <person name="Addis M.F."/>
            <person name="Castiglioni B."/>
        </authorList>
    </citation>
    <scope>NUCLEOTIDE SEQUENCE</scope>
    <source>
        <strain evidence="3">QMP CG1-1632</strain>
    </source>
</reference>
<dbReference type="Proteomes" id="UP001162175">
    <property type="component" value="Unassembled WGS sequence"/>
</dbReference>
<dbReference type="Pfam" id="PF03382">
    <property type="entry name" value="DUF285"/>
    <property type="match status" value="1"/>
</dbReference>
<feature type="chain" id="PRO_5041211894" evidence="2">
    <location>
        <begin position="27"/>
        <end position="322"/>
    </location>
</feature>
<evidence type="ECO:0000313" key="3">
    <source>
        <dbReference type="EMBL" id="MDI3349441.1"/>
    </source>
</evidence>
<feature type="signal peptide" evidence="2">
    <location>
        <begin position="1"/>
        <end position="26"/>
    </location>
</feature>
<gene>
    <name evidence="3" type="ORF">DCBHLPFO_00556</name>
    <name evidence="4" type="ORF">V2E25_00775</name>
</gene>
<organism evidence="3 5">
    <name type="scientific">Mycoplasmopsis arginini</name>
    <name type="common">Mycoplasma arginini</name>
    <dbReference type="NCBI Taxonomy" id="2094"/>
    <lineage>
        <taxon>Bacteria</taxon>
        <taxon>Bacillati</taxon>
        <taxon>Mycoplasmatota</taxon>
        <taxon>Mycoplasmoidales</taxon>
        <taxon>Metamycoplasmataceae</taxon>
        <taxon>Mycoplasmopsis</taxon>
    </lineage>
</organism>
<dbReference type="InterPro" id="IPR005046">
    <property type="entry name" value="DUF285"/>
</dbReference>
<evidence type="ECO:0000256" key="1">
    <source>
        <dbReference type="SAM" id="MobiDB-lite"/>
    </source>
</evidence>
<evidence type="ECO:0000313" key="4">
    <source>
        <dbReference type="EMBL" id="WVN22120.1"/>
    </source>
</evidence>
<evidence type="ECO:0000313" key="5">
    <source>
        <dbReference type="Proteomes" id="UP001162175"/>
    </source>
</evidence>
<name>A0AA43QY53_MYCAR</name>
<dbReference type="Proteomes" id="UP001432074">
    <property type="component" value="Chromosome"/>
</dbReference>
<dbReference type="AlphaFoldDB" id="A0AA43QY53"/>